<keyword evidence="2" id="KW-1185">Reference proteome</keyword>
<comment type="caution">
    <text evidence="1">The sequence shown here is derived from an EMBL/GenBank/DDBJ whole genome shotgun (WGS) entry which is preliminary data.</text>
</comment>
<reference evidence="1" key="1">
    <citation type="submission" date="2023-04" db="EMBL/GenBank/DDBJ databases">
        <title>Draft Genome sequencing of Naganishia species isolated from polar environments using Oxford Nanopore Technology.</title>
        <authorList>
            <person name="Leo P."/>
            <person name="Venkateswaran K."/>
        </authorList>
    </citation>
    <scope>NUCLEOTIDE SEQUENCE</scope>
    <source>
        <strain evidence="1">MNA-CCFEE 5423</strain>
    </source>
</reference>
<evidence type="ECO:0000313" key="2">
    <source>
        <dbReference type="Proteomes" id="UP001227268"/>
    </source>
</evidence>
<organism evidence="1 2">
    <name type="scientific">Naganishia friedmannii</name>
    <dbReference type="NCBI Taxonomy" id="89922"/>
    <lineage>
        <taxon>Eukaryota</taxon>
        <taxon>Fungi</taxon>
        <taxon>Dikarya</taxon>
        <taxon>Basidiomycota</taxon>
        <taxon>Agaricomycotina</taxon>
        <taxon>Tremellomycetes</taxon>
        <taxon>Filobasidiales</taxon>
        <taxon>Filobasidiaceae</taxon>
        <taxon>Naganishia</taxon>
    </lineage>
</organism>
<evidence type="ECO:0000313" key="1">
    <source>
        <dbReference type="EMBL" id="KAJ9094267.1"/>
    </source>
</evidence>
<dbReference type="Proteomes" id="UP001227268">
    <property type="component" value="Unassembled WGS sequence"/>
</dbReference>
<proteinExistence type="predicted"/>
<accession>A0ACC2V4T5</accession>
<gene>
    <name evidence="1" type="ORF">QFC21_006093</name>
</gene>
<protein>
    <submittedName>
        <fullName evidence="1">Uncharacterized protein</fullName>
    </submittedName>
</protein>
<name>A0ACC2V4T5_9TREE</name>
<dbReference type="EMBL" id="JASBWT010000026">
    <property type="protein sequence ID" value="KAJ9094267.1"/>
    <property type="molecule type" value="Genomic_DNA"/>
</dbReference>
<sequence>MFCSPSRSRDIDDNNSEKKKRKYSRQDILFTIGLFSLPSIAIFLQLFTFISGPGTRYWTVIVHTEKFGVVKVGALGVCPERGPCKSGFGYTTGPSLGSIIPRFAAAGVVHFTATFIHFFRLKSLHKDREKGNRWTWLVWAIPAVSSLFLLICIAVDWSLIYALKRDRILIRTKEGGPVDKAVEVGGCVGLTLAPLTLVLIWFCVSFLSWRNSLKNLQEREVVETKGYTKKLQERATHKQNGLMNGYGWFAGGGGVGGATSQDAEKRQAAAGGGVGGMISNMLGGWGSDPNGAPKGSAYV</sequence>